<evidence type="ECO:0000313" key="5">
    <source>
        <dbReference type="EMBL" id="MDH8677927.1"/>
    </source>
</evidence>
<organism evidence="5 6">
    <name type="scientific">Fusibacter bizertensis</name>
    <dbReference type="NCBI Taxonomy" id="1488331"/>
    <lineage>
        <taxon>Bacteria</taxon>
        <taxon>Bacillati</taxon>
        <taxon>Bacillota</taxon>
        <taxon>Clostridia</taxon>
        <taxon>Eubacteriales</taxon>
        <taxon>Eubacteriales Family XII. Incertae Sedis</taxon>
        <taxon>Fusibacter</taxon>
    </lineage>
</organism>
<name>A0ABT6NBY4_9FIRM</name>
<comment type="caution">
    <text evidence="5">The sequence shown here is derived from an EMBL/GenBank/DDBJ whole genome shotgun (WGS) entry which is preliminary data.</text>
</comment>
<evidence type="ECO:0000256" key="1">
    <source>
        <dbReference type="ARBA" id="ARBA00022448"/>
    </source>
</evidence>
<protein>
    <submittedName>
        <fullName evidence="5">ABC transporter ATP-binding protein</fullName>
    </submittedName>
</protein>
<dbReference type="PROSITE" id="PS00211">
    <property type="entry name" value="ABC_TRANSPORTER_1"/>
    <property type="match status" value="1"/>
</dbReference>
<dbReference type="EMBL" id="JARYZI010000004">
    <property type="protein sequence ID" value="MDH8677927.1"/>
    <property type="molecule type" value="Genomic_DNA"/>
</dbReference>
<evidence type="ECO:0000259" key="4">
    <source>
        <dbReference type="PROSITE" id="PS50893"/>
    </source>
</evidence>
<dbReference type="InterPro" id="IPR050166">
    <property type="entry name" value="ABC_transporter_ATP-bind"/>
</dbReference>
<dbReference type="GO" id="GO:0005524">
    <property type="term" value="F:ATP binding"/>
    <property type="evidence" value="ECO:0007669"/>
    <property type="project" value="UniProtKB-KW"/>
</dbReference>
<dbReference type="PANTHER" id="PTHR42788">
    <property type="entry name" value="TAURINE IMPORT ATP-BINDING PROTEIN-RELATED"/>
    <property type="match status" value="1"/>
</dbReference>
<dbReference type="SUPFAM" id="SSF52540">
    <property type="entry name" value="P-loop containing nucleoside triphosphate hydrolases"/>
    <property type="match status" value="1"/>
</dbReference>
<evidence type="ECO:0000256" key="2">
    <source>
        <dbReference type="ARBA" id="ARBA00022741"/>
    </source>
</evidence>
<sequence>MSNLKPIVTFENIHINYDQEEVITSLDLTFEKGRAYTIIGPSGCGKTTLLYTLAGLNKPSKGKIVFNSDVTKDHIAMVLQEYGLFPWKTVWENMLLGLTIRAGRISDDQGQSARKLADDLGLTPHLCKYPHQLSGGQKQRVAIARAWLLSPEILLMDEPFSALDTITRETLQNAILSLNKSKALTWITVTHNIEEAVFLGSEILLMSSKGGQILNRFANPYFGDLSLREKPEFYALCVEIRKAMQEVFNEA</sequence>
<dbReference type="InterPro" id="IPR027417">
    <property type="entry name" value="P-loop_NTPase"/>
</dbReference>
<proteinExistence type="predicted"/>
<gene>
    <name evidence="5" type="ORF">QE109_07195</name>
</gene>
<keyword evidence="3 5" id="KW-0067">ATP-binding</keyword>
<evidence type="ECO:0000256" key="3">
    <source>
        <dbReference type="ARBA" id="ARBA00022840"/>
    </source>
</evidence>
<dbReference type="InterPro" id="IPR003439">
    <property type="entry name" value="ABC_transporter-like_ATP-bd"/>
</dbReference>
<dbReference type="Proteomes" id="UP001158045">
    <property type="component" value="Unassembled WGS sequence"/>
</dbReference>
<dbReference type="RefSeq" id="WP_281093755.1">
    <property type="nucleotide sequence ID" value="NZ_JARYZI010000004.1"/>
</dbReference>
<keyword evidence="1" id="KW-0813">Transport</keyword>
<dbReference type="PANTHER" id="PTHR42788:SF13">
    <property type="entry name" value="ALIPHATIC SULFONATES IMPORT ATP-BINDING PROTEIN SSUB"/>
    <property type="match status" value="1"/>
</dbReference>
<keyword evidence="2" id="KW-0547">Nucleotide-binding</keyword>
<dbReference type="Gene3D" id="3.40.50.300">
    <property type="entry name" value="P-loop containing nucleotide triphosphate hydrolases"/>
    <property type="match status" value="1"/>
</dbReference>
<evidence type="ECO:0000313" key="6">
    <source>
        <dbReference type="Proteomes" id="UP001158045"/>
    </source>
</evidence>
<keyword evidence="6" id="KW-1185">Reference proteome</keyword>
<reference evidence="5 6" key="1">
    <citation type="submission" date="2023-04" db="EMBL/GenBank/DDBJ databases">
        <title>Fusibacter bizertensis strain WBS, isolated from littoral bottom sediments of the Arctic seas - biochemical and genomic analysis.</title>
        <authorList>
            <person name="Brioukhanov A.L."/>
        </authorList>
    </citation>
    <scope>NUCLEOTIDE SEQUENCE [LARGE SCALE GENOMIC DNA]</scope>
    <source>
        <strain evidence="5 6">WBS</strain>
    </source>
</reference>
<accession>A0ABT6NBY4</accession>
<dbReference type="InterPro" id="IPR003593">
    <property type="entry name" value="AAA+_ATPase"/>
</dbReference>
<feature type="domain" description="ABC transporter" evidence="4">
    <location>
        <begin position="8"/>
        <end position="233"/>
    </location>
</feature>
<dbReference type="InterPro" id="IPR017871">
    <property type="entry name" value="ABC_transporter-like_CS"/>
</dbReference>
<dbReference type="PROSITE" id="PS50893">
    <property type="entry name" value="ABC_TRANSPORTER_2"/>
    <property type="match status" value="1"/>
</dbReference>
<dbReference type="SMART" id="SM00382">
    <property type="entry name" value="AAA"/>
    <property type="match status" value="1"/>
</dbReference>
<dbReference type="Pfam" id="PF00005">
    <property type="entry name" value="ABC_tran"/>
    <property type="match status" value="1"/>
</dbReference>